<dbReference type="AlphaFoldDB" id="A0AAD8V0S7"/>
<gene>
    <name evidence="2" type="ORF">LY79DRAFT_364124</name>
</gene>
<dbReference type="Proteomes" id="UP001230504">
    <property type="component" value="Unassembled WGS sequence"/>
</dbReference>
<protein>
    <submittedName>
        <fullName evidence="2">Uncharacterized protein</fullName>
    </submittedName>
</protein>
<dbReference type="EMBL" id="JAHLJV010000073">
    <property type="protein sequence ID" value="KAK1574618.1"/>
    <property type="molecule type" value="Genomic_DNA"/>
</dbReference>
<dbReference type="RefSeq" id="XP_060410116.1">
    <property type="nucleotide sequence ID" value="XM_060552772.1"/>
</dbReference>
<keyword evidence="3" id="KW-1185">Reference proteome</keyword>
<name>A0AAD8V0S7_9PEZI</name>
<dbReference type="GeneID" id="85437012"/>
<comment type="caution">
    <text evidence="2">The sequence shown here is derived from an EMBL/GenBank/DDBJ whole genome shotgun (WGS) entry which is preliminary data.</text>
</comment>
<feature type="compositionally biased region" description="Basic and acidic residues" evidence="1">
    <location>
        <begin position="21"/>
        <end position="56"/>
    </location>
</feature>
<proteinExistence type="predicted"/>
<evidence type="ECO:0000313" key="2">
    <source>
        <dbReference type="EMBL" id="KAK1574618.1"/>
    </source>
</evidence>
<accession>A0AAD8V0S7</accession>
<feature type="region of interest" description="Disordered" evidence="1">
    <location>
        <begin position="1"/>
        <end position="57"/>
    </location>
</feature>
<evidence type="ECO:0000313" key="3">
    <source>
        <dbReference type="Proteomes" id="UP001230504"/>
    </source>
</evidence>
<reference evidence="2" key="1">
    <citation type="submission" date="2021-06" db="EMBL/GenBank/DDBJ databases">
        <title>Comparative genomics, transcriptomics and evolutionary studies reveal genomic signatures of adaptation to plant cell wall in hemibiotrophic fungi.</title>
        <authorList>
            <consortium name="DOE Joint Genome Institute"/>
            <person name="Baroncelli R."/>
            <person name="Diaz J.F."/>
            <person name="Benocci T."/>
            <person name="Peng M."/>
            <person name="Battaglia E."/>
            <person name="Haridas S."/>
            <person name="Andreopoulos W."/>
            <person name="Labutti K."/>
            <person name="Pangilinan J."/>
            <person name="Floch G.L."/>
            <person name="Makela M.R."/>
            <person name="Henrissat B."/>
            <person name="Grigoriev I.V."/>
            <person name="Crouch J.A."/>
            <person name="De Vries R.P."/>
            <person name="Sukno S.A."/>
            <person name="Thon M.R."/>
        </authorList>
    </citation>
    <scope>NUCLEOTIDE SEQUENCE</scope>
    <source>
        <strain evidence="2">CBS 125086</strain>
    </source>
</reference>
<organism evidence="2 3">
    <name type="scientific">Colletotrichum navitas</name>
    <dbReference type="NCBI Taxonomy" id="681940"/>
    <lineage>
        <taxon>Eukaryota</taxon>
        <taxon>Fungi</taxon>
        <taxon>Dikarya</taxon>
        <taxon>Ascomycota</taxon>
        <taxon>Pezizomycotina</taxon>
        <taxon>Sordariomycetes</taxon>
        <taxon>Hypocreomycetidae</taxon>
        <taxon>Glomerellales</taxon>
        <taxon>Glomerellaceae</taxon>
        <taxon>Colletotrichum</taxon>
        <taxon>Colletotrichum graminicola species complex</taxon>
    </lineage>
</organism>
<evidence type="ECO:0000256" key="1">
    <source>
        <dbReference type="SAM" id="MobiDB-lite"/>
    </source>
</evidence>
<sequence length="156" mass="17406">MEGTTSRNEEEEPSAPGRMRGKNEGKRKEGRKEGRVEGTEQTKSEGREKATEERTGEITWCSSLSKAPIVMDISINLNPMWKPRSILHFHQSTNPSIQHSSSSAVAAPLAPCQATGFCQCNEKERTRHPVLFLLLQAACHSSRHFPWLLLPLLPST</sequence>